<protein>
    <submittedName>
        <fullName evidence="3">SsDNA binding protein</fullName>
    </submittedName>
</protein>
<dbReference type="GO" id="GO:0006264">
    <property type="term" value="P:mitochondrial DNA replication"/>
    <property type="evidence" value="ECO:0007669"/>
    <property type="project" value="TreeGrafter"/>
</dbReference>
<evidence type="ECO:0000313" key="4">
    <source>
        <dbReference type="Proteomes" id="UP000275480"/>
    </source>
</evidence>
<dbReference type="PROSITE" id="PS50935">
    <property type="entry name" value="SSB"/>
    <property type="match status" value="1"/>
</dbReference>
<dbReference type="Proteomes" id="UP000275480">
    <property type="component" value="Unassembled WGS sequence"/>
</dbReference>
<keyword evidence="1 2" id="KW-0238">DNA-binding</keyword>
<evidence type="ECO:0000313" key="3">
    <source>
        <dbReference type="EMBL" id="RMZ40807.1"/>
    </source>
</evidence>
<gene>
    <name evidence="3" type="ORF">CA14_001525</name>
</gene>
<dbReference type="InterPro" id="IPR011344">
    <property type="entry name" value="ssDNA-bd"/>
</dbReference>
<name>A0AB74C5G4_ASPFL</name>
<proteinExistence type="predicted"/>
<dbReference type="NCBIfam" id="TIGR00621">
    <property type="entry name" value="ssb"/>
    <property type="match status" value="1"/>
</dbReference>
<dbReference type="CDD" id="cd04496">
    <property type="entry name" value="SSB_OBF"/>
    <property type="match status" value="1"/>
</dbReference>
<reference evidence="3 4" key="1">
    <citation type="submission" date="2018-07" db="EMBL/GenBank/DDBJ databases">
        <title>Identification of spontaneous genetic mutation associated with occurrence of a yellow conidial color mutant of Aspergillus flavus.</title>
        <authorList>
            <person name="Chang P.-K."/>
            <person name="Mack B.M."/>
            <person name="Scharfenstein L."/>
            <person name="Gilbert M.K."/>
        </authorList>
    </citation>
    <scope>NUCLEOTIDE SEQUENCE [LARGE SCALE GENOMIC DNA]</scope>
    <source>
        <strain evidence="3 4">CA14</strain>
    </source>
</reference>
<sequence length="183" mass="19968">MSAFASSLRPMMRTATGGALSARSFSSSSSRSVARMIITGRLAAAPELQATSSGQDVIRYTVATSTGARENRQTSWFKVASFDQGAQRDYVLGLQKGTLVYLEGSASLRDWEDSEGKKQTTLNIVQRKITAEDELNVSDYANLRVTIQGTSRSSSARTTLTKLSLPKLRPPNKSLHKEKYILA</sequence>
<dbReference type="PANTHER" id="PTHR10302:SF0">
    <property type="entry name" value="SINGLE-STRANDED DNA-BINDING PROTEIN, MITOCHONDRIAL"/>
    <property type="match status" value="1"/>
</dbReference>
<dbReference type="EMBL" id="QQZZ01000125">
    <property type="protein sequence ID" value="RMZ40807.1"/>
    <property type="molecule type" value="Genomic_DNA"/>
</dbReference>
<dbReference type="SUPFAM" id="SSF50249">
    <property type="entry name" value="Nucleic acid-binding proteins"/>
    <property type="match status" value="1"/>
</dbReference>
<dbReference type="PANTHER" id="PTHR10302">
    <property type="entry name" value="SINGLE-STRANDED DNA-BINDING PROTEIN"/>
    <property type="match status" value="1"/>
</dbReference>
<dbReference type="InterPro" id="IPR000424">
    <property type="entry name" value="Primosome_PriB/ssb"/>
</dbReference>
<dbReference type="Gene3D" id="2.40.50.140">
    <property type="entry name" value="Nucleic acid-binding proteins"/>
    <property type="match status" value="1"/>
</dbReference>
<evidence type="ECO:0000256" key="2">
    <source>
        <dbReference type="PROSITE-ProRule" id="PRU00252"/>
    </source>
</evidence>
<dbReference type="GO" id="GO:0042645">
    <property type="term" value="C:mitochondrial nucleoid"/>
    <property type="evidence" value="ECO:0007669"/>
    <property type="project" value="TreeGrafter"/>
</dbReference>
<accession>A0AB74C5G4</accession>
<dbReference type="GO" id="GO:0003697">
    <property type="term" value="F:single-stranded DNA binding"/>
    <property type="evidence" value="ECO:0007669"/>
    <property type="project" value="InterPro"/>
</dbReference>
<comment type="caution">
    <text evidence="3">The sequence shown here is derived from an EMBL/GenBank/DDBJ whole genome shotgun (WGS) entry which is preliminary data.</text>
</comment>
<dbReference type="AlphaFoldDB" id="A0AB74C5G4"/>
<dbReference type="Pfam" id="PF00436">
    <property type="entry name" value="SSB"/>
    <property type="match status" value="1"/>
</dbReference>
<evidence type="ECO:0000256" key="1">
    <source>
        <dbReference type="ARBA" id="ARBA00023125"/>
    </source>
</evidence>
<dbReference type="InterPro" id="IPR012340">
    <property type="entry name" value="NA-bd_OB-fold"/>
</dbReference>
<organism evidence="3 4">
    <name type="scientific">Aspergillus flavus</name>
    <dbReference type="NCBI Taxonomy" id="5059"/>
    <lineage>
        <taxon>Eukaryota</taxon>
        <taxon>Fungi</taxon>
        <taxon>Dikarya</taxon>
        <taxon>Ascomycota</taxon>
        <taxon>Pezizomycotina</taxon>
        <taxon>Eurotiomycetes</taxon>
        <taxon>Eurotiomycetidae</taxon>
        <taxon>Eurotiales</taxon>
        <taxon>Aspergillaceae</taxon>
        <taxon>Aspergillus</taxon>
        <taxon>Aspergillus subgen. Circumdati</taxon>
    </lineage>
</organism>